<gene>
    <name evidence="4" type="primary">LOC140701710</name>
</gene>
<name>A0ABM5EMG2_9SAUR</name>
<organism evidence="3 4">
    <name type="scientific">Pogona vitticeps</name>
    <name type="common">central bearded dragon</name>
    <dbReference type="NCBI Taxonomy" id="103695"/>
    <lineage>
        <taxon>Eukaryota</taxon>
        <taxon>Metazoa</taxon>
        <taxon>Chordata</taxon>
        <taxon>Craniata</taxon>
        <taxon>Vertebrata</taxon>
        <taxon>Euteleostomi</taxon>
        <taxon>Lepidosauria</taxon>
        <taxon>Squamata</taxon>
        <taxon>Bifurcata</taxon>
        <taxon>Unidentata</taxon>
        <taxon>Episquamata</taxon>
        <taxon>Toxicofera</taxon>
        <taxon>Iguania</taxon>
        <taxon>Acrodonta</taxon>
        <taxon>Agamidae</taxon>
        <taxon>Amphibolurinae</taxon>
        <taxon>Pogona</taxon>
    </lineage>
</organism>
<dbReference type="RefSeq" id="XP_072834340.1">
    <property type="nucleotide sequence ID" value="XM_072978239.1"/>
</dbReference>
<dbReference type="Proteomes" id="UP001652642">
    <property type="component" value="Chromosome 7"/>
</dbReference>
<keyword evidence="2" id="KW-0732">Signal</keyword>
<reference evidence="4" key="1">
    <citation type="submission" date="2025-08" db="UniProtKB">
        <authorList>
            <consortium name="RefSeq"/>
        </authorList>
    </citation>
    <scope>IDENTIFICATION</scope>
</reference>
<evidence type="ECO:0000313" key="3">
    <source>
        <dbReference type="Proteomes" id="UP001652642"/>
    </source>
</evidence>
<protein>
    <submittedName>
        <fullName evidence="4">Uncharacterized protein</fullName>
    </submittedName>
</protein>
<feature type="chain" id="PRO_5047241755" evidence="2">
    <location>
        <begin position="20"/>
        <end position="278"/>
    </location>
</feature>
<feature type="signal peptide" evidence="2">
    <location>
        <begin position="1"/>
        <end position="19"/>
    </location>
</feature>
<keyword evidence="3" id="KW-1185">Reference proteome</keyword>
<feature type="region of interest" description="Disordered" evidence="1">
    <location>
        <begin position="157"/>
        <end position="191"/>
    </location>
</feature>
<evidence type="ECO:0000256" key="2">
    <source>
        <dbReference type="SAM" id="SignalP"/>
    </source>
</evidence>
<evidence type="ECO:0000256" key="1">
    <source>
        <dbReference type="SAM" id="MobiDB-lite"/>
    </source>
</evidence>
<proteinExistence type="predicted"/>
<dbReference type="GeneID" id="140701710"/>
<evidence type="ECO:0000313" key="4">
    <source>
        <dbReference type="RefSeq" id="XP_072834340.1"/>
    </source>
</evidence>
<sequence>MVAGLGPWSVALSVGVAAGARVAIGAALEPSEPSPRPLGLRPHLRNERPERQLQVHPMNICPICGHREPFCHHLLIWLQHRLEESLHSLGSPAPIPPAPLFPPPAPPAQSVLPVPFRPRSLLPQPFLPQSLLPPSLRPRSLLPQPFLPRSLLRPSLRPRSLLPLPPCPSSTARPGRKRHHARERPAGARWHRPLSVSPTRLHWLLQLKKWSGARPPTTRRLWIGLLPSMMRRSPWIGAPRKTGSTLKEDPGPVNHALPSDTVAYNIKGVLRSLQLIRG</sequence>
<accession>A0ABM5EMG2</accession>